<accession>A0A9N9N7H2</accession>
<dbReference type="EMBL" id="CAJVQA010011502">
    <property type="protein sequence ID" value="CAG8707847.1"/>
    <property type="molecule type" value="Genomic_DNA"/>
</dbReference>
<name>A0A9N9N7H2_9GLOM</name>
<evidence type="ECO:0000313" key="2">
    <source>
        <dbReference type="EMBL" id="CAG8707847.1"/>
    </source>
</evidence>
<feature type="compositionally biased region" description="Polar residues" evidence="1">
    <location>
        <begin position="17"/>
        <end position="30"/>
    </location>
</feature>
<reference evidence="2" key="1">
    <citation type="submission" date="2021-06" db="EMBL/GenBank/DDBJ databases">
        <authorList>
            <person name="Kallberg Y."/>
            <person name="Tangrot J."/>
            <person name="Rosling A."/>
        </authorList>
    </citation>
    <scope>NUCLEOTIDE SEQUENCE</scope>
    <source>
        <strain evidence="2">FL966</strain>
    </source>
</reference>
<gene>
    <name evidence="2" type="ORF">CPELLU_LOCUS12172</name>
</gene>
<sequence>MKRQRNSYMVKEKSKVKQFSQDSPLQKSSQRVGSGCHALFSKEEAQLYEWIMELRKDGFTVNHSSIKMKMVEIMRSSARLAQDEAEKWMANGGNGLTKGGNLKRADLNTVCHWVLNAWDVIFHDIIIWTFKKYSISNCLSGSEDHLIYKDDRRIQMMLNSSKDIGEDIGKGLDENTNTENDFNNWPECFVVI</sequence>
<protein>
    <submittedName>
        <fullName evidence="2">7117_t:CDS:1</fullName>
    </submittedName>
</protein>
<comment type="caution">
    <text evidence="2">The sequence shown here is derived from an EMBL/GenBank/DDBJ whole genome shotgun (WGS) entry which is preliminary data.</text>
</comment>
<dbReference type="Proteomes" id="UP000789759">
    <property type="component" value="Unassembled WGS sequence"/>
</dbReference>
<dbReference type="AlphaFoldDB" id="A0A9N9N7H2"/>
<evidence type="ECO:0000313" key="3">
    <source>
        <dbReference type="Proteomes" id="UP000789759"/>
    </source>
</evidence>
<keyword evidence="3" id="KW-1185">Reference proteome</keyword>
<organism evidence="2 3">
    <name type="scientific">Cetraspora pellucida</name>
    <dbReference type="NCBI Taxonomy" id="1433469"/>
    <lineage>
        <taxon>Eukaryota</taxon>
        <taxon>Fungi</taxon>
        <taxon>Fungi incertae sedis</taxon>
        <taxon>Mucoromycota</taxon>
        <taxon>Glomeromycotina</taxon>
        <taxon>Glomeromycetes</taxon>
        <taxon>Diversisporales</taxon>
        <taxon>Gigasporaceae</taxon>
        <taxon>Cetraspora</taxon>
    </lineage>
</organism>
<feature type="region of interest" description="Disordered" evidence="1">
    <location>
        <begin position="1"/>
        <end position="30"/>
    </location>
</feature>
<evidence type="ECO:0000256" key="1">
    <source>
        <dbReference type="SAM" id="MobiDB-lite"/>
    </source>
</evidence>
<dbReference type="OrthoDB" id="2439012at2759"/>
<proteinExistence type="predicted"/>